<proteinExistence type="predicted"/>
<gene>
    <name evidence="1" type="ORF">H8Z83_14805</name>
</gene>
<reference evidence="1" key="1">
    <citation type="submission" date="2020-08" db="EMBL/GenBank/DDBJ databases">
        <title>Genome public.</title>
        <authorList>
            <person name="Liu C."/>
            <person name="Sun Q."/>
        </authorList>
    </citation>
    <scope>NUCLEOTIDE SEQUENCE</scope>
    <source>
        <strain evidence="1">BX15</strain>
    </source>
</reference>
<comment type="caution">
    <text evidence="1">The sequence shown here is derived from an EMBL/GenBank/DDBJ whole genome shotgun (WGS) entry which is preliminary data.</text>
</comment>
<dbReference type="EMBL" id="JACOQI010000018">
    <property type="protein sequence ID" value="MBC5771568.1"/>
    <property type="molecule type" value="Genomic_DNA"/>
</dbReference>
<keyword evidence="2" id="KW-1185">Reference proteome</keyword>
<evidence type="ECO:0000313" key="2">
    <source>
        <dbReference type="Proteomes" id="UP000620327"/>
    </source>
</evidence>
<evidence type="ECO:0000313" key="1">
    <source>
        <dbReference type="EMBL" id="MBC5771568.1"/>
    </source>
</evidence>
<sequence length="59" mass="6841">MNKLTPLKKQAKRAQRAFYTKQRGSWNGLCPVTKRIESGKTYCRAKSKRELLRDTNKGV</sequence>
<organism evidence="1 2">
    <name type="scientific">Dysosmobacter segnis</name>
    <dbReference type="NCBI Taxonomy" id="2763042"/>
    <lineage>
        <taxon>Bacteria</taxon>
        <taxon>Bacillati</taxon>
        <taxon>Bacillota</taxon>
        <taxon>Clostridia</taxon>
        <taxon>Eubacteriales</taxon>
        <taxon>Oscillospiraceae</taxon>
        <taxon>Dysosmobacter</taxon>
    </lineage>
</organism>
<name>A0A923MKV3_9FIRM</name>
<protein>
    <submittedName>
        <fullName evidence="1">Uncharacterized protein</fullName>
    </submittedName>
</protein>
<dbReference type="RefSeq" id="WP_187015759.1">
    <property type="nucleotide sequence ID" value="NZ_JACOQI010000018.1"/>
</dbReference>
<dbReference type="Proteomes" id="UP000620327">
    <property type="component" value="Unassembled WGS sequence"/>
</dbReference>
<accession>A0A923MKV3</accession>
<dbReference type="AlphaFoldDB" id="A0A923MKV3"/>